<dbReference type="PANTHER" id="PTHR21600">
    <property type="entry name" value="MITOCHONDRIAL RNA PSEUDOURIDINE SYNTHASE"/>
    <property type="match status" value="1"/>
</dbReference>
<dbReference type="InterPro" id="IPR020103">
    <property type="entry name" value="PsdUridine_synth_cat_dom_sf"/>
</dbReference>
<dbReference type="GO" id="GO:0009982">
    <property type="term" value="F:pseudouridine synthase activity"/>
    <property type="evidence" value="ECO:0007669"/>
    <property type="project" value="InterPro"/>
</dbReference>
<feature type="domain" description="Pseudouridine synthase RsuA/RluA-like" evidence="2">
    <location>
        <begin position="9"/>
        <end position="152"/>
    </location>
</feature>
<dbReference type="GO" id="GO:0003723">
    <property type="term" value="F:RNA binding"/>
    <property type="evidence" value="ECO:0007669"/>
    <property type="project" value="InterPro"/>
</dbReference>
<evidence type="ECO:0000313" key="3">
    <source>
        <dbReference type="EMBL" id="ALT00472.1"/>
    </source>
</evidence>
<sequence>MPLVYEDENLLLVDKPPGLGMHQEGQEHGIVTLLNRQCDTEQLYPVHRLDKITSGLLLLAKHKDSARELSQQFAQRQIEKYYLAMTDSKPIKKQGTVIGDMKKARGGAWMLSKTRQDPAITQFFSCSAGVAKRLILLKPYSGKTHQIRVMLKSLGSPILGDRLYKGNQADRTYLHAFALRFQSAGKIHEFIQPPSEGEHFLTQDCMQAISDYTPPWTMPWPVLHQGNRE</sequence>
<dbReference type="SUPFAM" id="SSF55120">
    <property type="entry name" value="Pseudouridine synthase"/>
    <property type="match status" value="1"/>
</dbReference>
<reference evidence="3 4" key="1">
    <citation type="submission" date="2015-12" db="EMBL/GenBank/DDBJ databases">
        <title>Complete genome of Lacimicrobium alkaliphilum KCTC 32984.</title>
        <authorList>
            <person name="Kim S.-G."/>
            <person name="Lee Y.-J."/>
        </authorList>
    </citation>
    <scope>NUCLEOTIDE SEQUENCE [LARGE SCALE GENOMIC DNA]</scope>
    <source>
        <strain evidence="3 4">YelD216</strain>
    </source>
</reference>
<dbReference type="PROSITE" id="PS01129">
    <property type="entry name" value="PSI_RLU"/>
    <property type="match status" value="1"/>
</dbReference>
<gene>
    <name evidence="3" type="ORF">AT746_13705</name>
</gene>
<dbReference type="NCBIfam" id="TIGR01621">
    <property type="entry name" value="RluA-like"/>
    <property type="match status" value="1"/>
</dbReference>
<comment type="similarity">
    <text evidence="1">Belongs to the pseudouridine synthase RluA family.</text>
</comment>
<dbReference type="GO" id="GO:0000455">
    <property type="term" value="P:enzyme-directed rRNA pseudouridine synthesis"/>
    <property type="evidence" value="ECO:0007669"/>
    <property type="project" value="TreeGrafter"/>
</dbReference>
<organism evidence="3 4">
    <name type="scientific">Lacimicrobium alkaliphilum</name>
    <dbReference type="NCBI Taxonomy" id="1526571"/>
    <lineage>
        <taxon>Bacteria</taxon>
        <taxon>Pseudomonadati</taxon>
        <taxon>Pseudomonadota</taxon>
        <taxon>Gammaproteobacteria</taxon>
        <taxon>Alteromonadales</taxon>
        <taxon>Alteromonadaceae</taxon>
        <taxon>Lacimicrobium</taxon>
    </lineage>
</organism>
<dbReference type="AlphaFoldDB" id="A0A0U2ZNA4"/>
<proteinExistence type="inferred from homology"/>
<dbReference type="InterPro" id="IPR050188">
    <property type="entry name" value="RluA_PseudoU_synthase"/>
</dbReference>
<protein>
    <submittedName>
        <fullName evidence="3">RNA pseudouridine synthase</fullName>
    </submittedName>
</protein>
<dbReference type="PANTHER" id="PTHR21600:SF87">
    <property type="entry name" value="RNA PSEUDOURIDYLATE SYNTHASE DOMAIN-CONTAINING PROTEIN 1"/>
    <property type="match status" value="1"/>
</dbReference>
<dbReference type="Proteomes" id="UP000068447">
    <property type="component" value="Chromosome"/>
</dbReference>
<dbReference type="EMBL" id="CP013650">
    <property type="protein sequence ID" value="ALT00472.1"/>
    <property type="molecule type" value="Genomic_DNA"/>
</dbReference>
<dbReference type="InterPro" id="IPR006145">
    <property type="entry name" value="PsdUridine_synth_RsuA/RluA"/>
</dbReference>
<evidence type="ECO:0000256" key="1">
    <source>
        <dbReference type="ARBA" id="ARBA00010876"/>
    </source>
</evidence>
<accession>A0A0U2ZNA4</accession>
<dbReference type="InterPro" id="IPR006508">
    <property type="entry name" value="PsdUridine_synth_RluA-like"/>
</dbReference>
<evidence type="ECO:0000259" key="2">
    <source>
        <dbReference type="Pfam" id="PF00849"/>
    </source>
</evidence>
<evidence type="ECO:0000313" key="4">
    <source>
        <dbReference type="Proteomes" id="UP000068447"/>
    </source>
</evidence>
<dbReference type="KEGG" id="lal:AT746_13705"/>
<dbReference type="Pfam" id="PF00849">
    <property type="entry name" value="PseudoU_synth_2"/>
    <property type="match status" value="1"/>
</dbReference>
<dbReference type="GO" id="GO:0140098">
    <property type="term" value="F:catalytic activity, acting on RNA"/>
    <property type="evidence" value="ECO:0007669"/>
    <property type="project" value="UniProtKB-ARBA"/>
</dbReference>
<keyword evidence="4" id="KW-1185">Reference proteome</keyword>
<dbReference type="STRING" id="1526571.AT746_13705"/>
<dbReference type="Gene3D" id="3.30.2350.10">
    <property type="entry name" value="Pseudouridine synthase"/>
    <property type="match status" value="1"/>
</dbReference>
<dbReference type="InterPro" id="IPR006224">
    <property type="entry name" value="PsdUridine_synth_RluA-like_CS"/>
</dbReference>
<name>A0A0U2ZNA4_9ALTE</name>
<dbReference type="CDD" id="cd02869">
    <property type="entry name" value="PseudoU_synth_RluA_like"/>
    <property type="match status" value="1"/>
</dbReference>